<reference evidence="9 10" key="1">
    <citation type="submission" date="2017-06" db="EMBL/GenBank/DDBJ databases">
        <authorList>
            <person name="Kim H.J."/>
            <person name="Triplett B.A."/>
        </authorList>
    </citation>
    <scope>NUCLEOTIDE SEQUENCE [LARGE SCALE GENOMIC DNA]</scope>
    <source>
        <strain evidence="9 10">U15</strain>
    </source>
</reference>
<dbReference type="PANTHER" id="PTHR30269">
    <property type="entry name" value="TRANSMEMBRANE PROTEIN YFCA"/>
    <property type="match status" value="1"/>
</dbReference>
<organism evidence="9 10">
    <name type="scientific">Noviherbaspirillum humi</name>
    <dbReference type="NCBI Taxonomy" id="1688639"/>
    <lineage>
        <taxon>Bacteria</taxon>
        <taxon>Pseudomonadati</taxon>
        <taxon>Pseudomonadota</taxon>
        <taxon>Betaproteobacteria</taxon>
        <taxon>Burkholderiales</taxon>
        <taxon>Oxalobacteraceae</taxon>
        <taxon>Noviherbaspirillum</taxon>
    </lineage>
</organism>
<dbReference type="AlphaFoldDB" id="A0A239KJZ4"/>
<feature type="transmembrane region" description="Helical" evidence="8">
    <location>
        <begin position="202"/>
        <end position="222"/>
    </location>
</feature>
<evidence type="ECO:0000313" key="9">
    <source>
        <dbReference type="EMBL" id="SNT17929.1"/>
    </source>
</evidence>
<dbReference type="Pfam" id="PF01925">
    <property type="entry name" value="TauE"/>
    <property type="match status" value="1"/>
</dbReference>
<keyword evidence="7 8" id="KW-0472">Membrane</keyword>
<evidence type="ECO:0000313" key="10">
    <source>
        <dbReference type="Proteomes" id="UP000198284"/>
    </source>
</evidence>
<name>A0A239KJZ4_9BURK</name>
<accession>A0A239KJZ4</accession>
<dbReference type="OrthoDB" id="9800873at2"/>
<keyword evidence="5 8" id="KW-0812">Transmembrane</keyword>
<dbReference type="Proteomes" id="UP000198284">
    <property type="component" value="Unassembled WGS sequence"/>
</dbReference>
<evidence type="ECO:0000256" key="7">
    <source>
        <dbReference type="ARBA" id="ARBA00023136"/>
    </source>
</evidence>
<dbReference type="PANTHER" id="PTHR30269:SF32">
    <property type="entry name" value="MEMBRANE TRANSPORTER PROTEIN-RELATED"/>
    <property type="match status" value="1"/>
</dbReference>
<feature type="transmembrane region" description="Helical" evidence="8">
    <location>
        <begin position="105"/>
        <end position="122"/>
    </location>
</feature>
<protein>
    <recommendedName>
        <fullName evidence="8">Probable membrane transporter protein</fullName>
    </recommendedName>
</protein>
<feature type="transmembrane region" description="Helical" evidence="8">
    <location>
        <begin position="79"/>
        <end position="98"/>
    </location>
</feature>
<feature type="transmembrane region" description="Helical" evidence="8">
    <location>
        <begin position="142"/>
        <end position="165"/>
    </location>
</feature>
<evidence type="ECO:0000256" key="3">
    <source>
        <dbReference type="ARBA" id="ARBA00022448"/>
    </source>
</evidence>
<dbReference type="InterPro" id="IPR002781">
    <property type="entry name" value="TM_pro_TauE-like"/>
</dbReference>
<dbReference type="GO" id="GO:0005886">
    <property type="term" value="C:plasma membrane"/>
    <property type="evidence" value="ECO:0007669"/>
    <property type="project" value="UniProtKB-SubCell"/>
</dbReference>
<keyword evidence="10" id="KW-1185">Reference proteome</keyword>
<gene>
    <name evidence="9" type="ORF">SAMN06265795_11614</name>
</gene>
<sequence length="257" mass="26850">MATLDSVSFALLSAFIAAFLAGGIVKGTLGVGLPLVTVPLLSLVMPSPIAISLVSIPVLASNLWQAYDSGVSLASLRRFAPLMLALATATLITVPMTLAMPVATLNAMLAGAVLLAVALMALKPRFDVAPRWERVASFFVGGISGILGGISSLTGPIIISYLTALRLQREEFVAVVSAIYLCSAIPLYGSMALYGRLGAGEIGWSLASLIPMALGLSIGKWLRGRLSEEWFRRSLLLFLSAVAITLLFKGMTAPASA</sequence>
<feature type="transmembrane region" description="Helical" evidence="8">
    <location>
        <begin position="6"/>
        <end position="25"/>
    </location>
</feature>
<keyword evidence="4 8" id="KW-1003">Cell membrane</keyword>
<feature type="transmembrane region" description="Helical" evidence="8">
    <location>
        <begin position="172"/>
        <end position="190"/>
    </location>
</feature>
<comment type="similarity">
    <text evidence="2 8">Belongs to the 4-toluene sulfonate uptake permease (TSUP) (TC 2.A.102) family.</text>
</comment>
<feature type="transmembrane region" description="Helical" evidence="8">
    <location>
        <begin position="234"/>
        <end position="251"/>
    </location>
</feature>
<comment type="subcellular location">
    <subcellularLocation>
        <location evidence="1 8">Cell membrane</location>
        <topology evidence="1 8">Multi-pass membrane protein</topology>
    </subcellularLocation>
</comment>
<dbReference type="EMBL" id="FZOT01000016">
    <property type="protein sequence ID" value="SNT17929.1"/>
    <property type="molecule type" value="Genomic_DNA"/>
</dbReference>
<proteinExistence type="inferred from homology"/>
<dbReference type="RefSeq" id="WP_089400903.1">
    <property type="nucleotide sequence ID" value="NZ_FZOT01000016.1"/>
</dbReference>
<keyword evidence="6 8" id="KW-1133">Transmembrane helix</keyword>
<evidence type="ECO:0000256" key="8">
    <source>
        <dbReference type="RuleBase" id="RU363041"/>
    </source>
</evidence>
<evidence type="ECO:0000256" key="4">
    <source>
        <dbReference type="ARBA" id="ARBA00022475"/>
    </source>
</evidence>
<evidence type="ECO:0000256" key="1">
    <source>
        <dbReference type="ARBA" id="ARBA00004651"/>
    </source>
</evidence>
<evidence type="ECO:0000256" key="6">
    <source>
        <dbReference type="ARBA" id="ARBA00022989"/>
    </source>
</evidence>
<dbReference type="InterPro" id="IPR052017">
    <property type="entry name" value="TSUP"/>
</dbReference>
<feature type="transmembrane region" description="Helical" evidence="8">
    <location>
        <begin position="37"/>
        <end position="59"/>
    </location>
</feature>
<evidence type="ECO:0000256" key="2">
    <source>
        <dbReference type="ARBA" id="ARBA00009142"/>
    </source>
</evidence>
<evidence type="ECO:0000256" key="5">
    <source>
        <dbReference type="ARBA" id="ARBA00022692"/>
    </source>
</evidence>
<keyword evidence="3" id="KW-0813">Transport</keyword>